<accession>A0A9W8CIE9</accession>
<evidence type="ECO:0000256" key="3">
    <source>
        <dbReference type="ARBA" id="ARBA00022741"/>
    </source>
</evidence>
<keyword evidence="4" id="KW-0067">ATP-binding</keyword>
<dbReference type="Pfam" id="PF00004">
    <property type="entry name" value="AAA"/>
    <property type="match status" value="1"/>
</dbReference>
<evidence type="ECO:0000313" key="12">
    <source>
        <dbReference type="Proteomes" id="UP001145021"/>
    </source>
</evidence>
<evidence type="ECO:0000256" key="4">
    <source>
        <dbReference type="ARBA" id="ARBA00022840"/>
    </source>
</evidence>
<feature type="compositionally biased region" description="Basic and acidic residues" evidence="9">
    <location>
        <begin position="294"/>
        <end position="308"/>
    </location>
</feature>
<keyword evidence="12" id="KW-1185">Reference proteome</keyword>
<dbReference type="Proteomes" id="UP001145021">
    <property type="component" value="Unassembled WGS sequence"/>
</dbReference>
<sequence>MLPENLDFDLGQSLLTSSLKPAQKKQTDQDDAISKANNALDALNKADSVPSVAQLMEAAAQVFPDSLDDGDFFAHEANGGLMPLPNAQYLDEEEVLVDGGSQLGSEFEEKETRKLQSEFIHDFYPSLDQLSINAGSEAAEIESNNQGSQFSLFSDARVVRDPHTGEMVLRPQSEIEPQHLSDQDMQGSGQKEVVIEQPIMGRHEAELVTTMYSRGQQPRTRADEIDDASQQGRLVANIIKTDEIRKDMSEREALAKQSLAVFSASERFDAYKIALERKAQYEERQQRQQQQAESNKRQKKEKEKERETQQIAPLSNGGQQKSDSYSNIFASKYALPPDCGEFISSRTSSGRSLYFPLRSETDIAKTLDKLTSLRGEQRMSSSQINRVVADIEEELDIAAAKRVSEQEFSLDQPSMDVDNIVNVDRCAKTKCTDSRLWVDKYRAKSYLDLVSDERTNRAVMQWVKEWDYCVFGKESVSAKKLDQQKLNTKPAEHSNGVSKFGNADKWKRPQRRILLLSGSPGLGKTTLAHIIARQAGYATIEINASDDRTASKIKDRVLGVTQTHSVRLGGNKKPQLLIIDEVDGASAAQSAQGDFVSMLVKLATAEEHTKAAADRGGNKRTGQKKRRSDQRPLLRPIICICNNAYAPVLRPLRQIAQCYHVNAPTSARLGKRLEEICVAEGIDFDAWSLVELAKQNEGDIRSCLNSLQMISTRGQKLETSSLQSNAIGTKDVQRSLFTIWAMVFTKPDASSLAFSKSSRSSLGKRSANGRMGQAVIEHEYAKMIVDSVRSSGEHERLMQGCFENYLRMEFRDLTHTRIANLCSDWFGFYDMVDMACRKNPSASDGLYGYLDYPVSAIHRTCSTPLGLSRGDFEYPHSEFEAFQGKQVALGIIQTLISSASSVRTRSTLNVSSVATGLLDYLLHILSPHLVTSNRHLLKGDERQRMARLLEVMSSWQMSFVQSKDANGQFVYRLEPPIDRLFGFMGQRPKHPILTMRYPVRQLVSQELERIRRFQQHAHEEKQEKVDSGQDERKLAAKREYLEKLFADPLASAGRADAAKRGLRDSTAADDDVQMMGQYGSGADASDDVVVVKDFFGRPVVKSKKNLTSPSKPSHSEQGSAGGQKTAAAGYRTWFHYFEGFSNAVRKPTQMKELFYF</sequence>
<dbReference type="PANTHER" id="PTHR46765">
    <property type="entry name" value="P-LOOP CONTAINING NUCLEOSIDE TRIPHOSPHATE HYDROLASES SUPERFAMILY PROTEIN"/>
    <property type="match status" value="1"/>
</dbReference>
<dbReference type="Gene3D" id="1.10.8.60">
    <property type="match status" value="1"/>
</dbReference>
<gene>
    <name evidence="11" type="primary">ctf18</name>
    <name evidence="11" type="ORF">LPJ64_005071</name>
</gene>
<evidence type="ECO:0000256" key="1">
    <source>
        <dbReference type="ARBA" id="ARBA00004123"/>
    </source>
</evidence>
<evidence type="ECO:0000313" key="11">
    <source>
        <dbReference type="EMBL" id="KAJ1643132.1"/>
    </source>
</evidence>
<protein>
    <submittedName>
        <fullName evidence="11">Chromosome transmission fidelity protein 18</fullName>
    </submittedName>
</protein>
<dbReference type="SUPFAM" id="SSF52540">
    <property type="entry name" value="P-loop containing nucleoside triphosphate hydrolases"/>
    <property type="match status" value="1"/>
</dbReference>
<dbReference type="InterPro" id="IPR047854">
    <property type="entry name" value="RFC_lid"/>
</dbReference>
<dbReference type="InterPro" id="IPR027417">
    <property type="entry name" value="P-loop_NTPase"/>
</dbReference>
<feature type="compositionally biased region" description="Polar residues" evidence="9">
    <location>
        <begin position="311"/>
        <end position="323"/>
    </location>
</feature>
<feature type="compositionally biased region" description="Polar residues" evidence="9">
    <location>
        <begin position="1105"/>
        <end position="1118"/>
    </location>
</feature>
<evidence type="ECO:0000259" key="10">
    <source>
        <dbReference type="SMART" id="SM00382"/>
    </source>
</evidence>
<feature type="region of interest" description="Disordered" evidence="9">
    <location>
        <begin position="610"/>
        <end position="629"/>
    </location>
</feature>
<keyword evidence="3" id="KW-0547">Nucleotide-binding</keyword>
<dbReference type="Gene3D" id="3.40.50.300">
    <property type="entry name" value="P-loop containing nucleotide triphosphate hydrolases"/>
    <property type="match status" value="1"/>
</dbReference>
<dbReference type="SMART" id="SM00382">
    <property type="entry name" value="AAA"/>
    <property type="match status" value="1"/>
</dbReference>
<dbReference type="GO" id="GO:0003677">
    <property type="term" value="F:DNA binding"/>
    <property type="evidence" value="ECO:0007669"/>
    <property type="project" value="UniProtKB-KW"/>
</dbReference>
<name>A0A9W8CIE9_9FUNG</name>
<keyword evidence="5" id="KW-0238">DNA-binding</keyword>
<comment type="subcellular location">
    <subcellularLocation>
        <location evidence="1">Nucleus</location>
    </subcellularLocation>
</comment>
<dbReference type="EMBL" id="JANBOH010000293">
    <property type="protein sequence ID" value="KAJ1643132.1"/>
    <property type="molecule type" value="Genomic_DNA"/>
</dbReference>
<dbReference type="AlphaFoldDB" id="A0A9W8CIE9"/>
<dbReference type="GO" id="GO:0005634">
    <property type="term" value="C:nucleus"/>
    <property type="evidence" value="ECO:0007669"/>
    <property type="project" value="UniProtKB-SubCell"/>
</dbReference>
<feature type="region of interest" description="Disordered" evidence="9">
    <location>
        <begin position="1102"/>
        <end position="1123"/>
    </location>
</feature>
<evidence type="ECO:0000256" key="9">
    <source>
        <dbReference type="SAM" id="MobiDB-lite"/>
    </source>
</evidence>
<dbReference type="InterPro" id="IPR003959">
    <property type="entry name" value="ATPase_AAA_core"/>
</dbReference>
<evidence type="ECO:0000256" key="6">
    <source>
        <dbReference type="ARBA" id="ARBA00023242"/>
    </source>
</evidence>
<dbReference type="PANTHER" id="PTHR46765:SF1">
    <property type="entry name" value="P-LOOP CONTAINING NUCLEOSIDE TRIPHOSPHATE HYDROLASES SUPERFAMILY PROTEIN"/>
    <property type="match status" value="1"/>
</dbReference>
<comment type="caution">
    <text evidence="11">The sequence shown here is derived from an EMBL/GenBank/DDBJ whole genome shotgun (WGS) entry which is preliminary data.</text>
</comment>
<keyword evidence="2" id="KW-0235">DNA replication</keyword>
<evidence type="ECO:0000256" key="5">
    <source>
        <dbReference type="ARBA" id="ARBA00023125"/>
    </source>
</evidence>
<dbReference type="GO" id="GO:0016887">
    <property type="term" value="F:ATP hydrolysis activity"/>
    <property type="evidence" value="ECO:0007669"/>
    <property type="project" value="InterPro"/>
</dbReference>
<proteinExistence type="inferred from homology"/>
<dbReference type="InterPro" id="IPR003593">
    <property type="entry name" value="AAA+_ATPase"/>
</dbReference>
<organism evidence="11 12">
    <name type="scientific">Coemansia asiatica</name>
    <dbReference type="NCBI Taxonomy" id="1052880"/>
    <lineage>
        <taxon>Eukaryota</taxon>
        <taxon>Fungi</taxon>
        <taxon>Fungi incertae sedis</taxon>
        <taxon>Zoopagomycota</taxon>
        <taxon>Kickxellomycotina</taxon>
        <taxon>Kickxellomycetes</taxon>
        <taxon>Kickxellales</taxon>
        <taxon>Kickxellaceae</taxon>
        <taxon>Coemansia</taxon>
    </lineage>
</organism>
<reference evidence="11" key="1">
    <citation type="submission" date="2022-07" db="EMBL/GenBank/DDBJ databases">
        <title>Phylogenomic reconstructions and comparative analyses of Kickxellomycotina fungi.</title>
        <authorList>
            <person name="Reynolds N.K."/>
            <person name="Stajich J.E."/>
            <person name="Barry K."/>
            <person name="Grigoriev I.V."/>
            <person name="Crous P."/>
            <person name="Smith M.E."/>
        </authorList>
    </citation>
    <scope>NUCLEOTIDE SEQUENCE</scope>
    <source>
        <strain evidence="11">NBRC 105413</strain>
    </source>
</reference>
<evidence type="ECO:0000256" key="8">
    <source>
        <dbReference type="ARBA" id="ARBA00043975"/>
    </source>
</evidence>
<feature type="domain" description="AAA+ ATPase" evidence="10">
    <location>
        <begin position="510"/>
        <end position="683"/>
    </location>
</feature>
<dbReference type="GO" id="GO:0005524">
    <property type="term" value="F:ATP binding"/>
    <property type="evidence" value="ECO:0007669"/>
    <property type="project" value="UniProtKB-KW"/>
</dbReference>
<feature type="region of interest" description="Disordered" evidence="9">
    <location>
        <begin position="282"/>
        <end position="323"/>
    </location>
</feature>
<evidence type="ECO:0000256" key="7">
    <source>
        <dbReference type="ARBA" id="ARBA00023306"/>
    </source>
</evidence>
<keyword evidence="6" id="KW-0539">Nucleus</keyword>
<feature type="region of interest" description="Disordered" evidence="9">
    <location>
        <begin position="482"/>
        <end position="502"/>
    </location>
</feature>
<evidence type="ECO:0000256" key="2">
    <source>
        <dbReference type="ARBA" id="ARBA00022705"/>
    </source>
</evidence>
<dbReference type="GO" id="GO:0006260">
    <property type="term" value="P:DNA replication"/>
    <property type="evidence" value="ECO:0007669"/>
    <property type="project" value="UniProtKB-KW"/>
</dbReference>
<keyword evidence="7" id="KW-0131">Cell cycle</keyword>
<comment type="similarity">
    <text evidence="8">Belongs to the activator 1 small subunits family. CTF18 subfamily.</text>
</comment>
<dbReference type="CDD" id="cd00009">
    <property type="entry name" value="AAA"/>
    <property type="match status" value="1"/>
</dbReference>
<dbReference type="CDD" id="cd18140">
    <property type="entry name" value="HLD_clamp_RFC"/>
    <property type="match status" value="1"/>
</dbReference>
<dbReference type="InterPro" id="IPR053016">
    <property type="entry name" value="CTF18-RFC_complex"/>
</dbReference>